<feature type="region of interest" description="Disordered" evidence="1">
    <location>
        <begin position="459"/>
        <end position="503"/>
    </location>
</feature>
<dbReference type="Proteomes" id="UP000289738">
    <property type="component" value="Chromosome B05"/>
</dbReference>
<reference evidence="3 4" key="1">
    <citation type="submission" date="2019-01" db="EMBL/GenBank/DDBJ databases">
        <title>Sequencing of cultivated peanut Arachis hypogaea provides insights into genome evolution and oil improvement.</title>
        <authorList>
            <person name="Chen X."/>
        </authorList>
    </citation>
    <scope>NUCLEOTIDE SEQUENCE [LARGE SCALE GENOMIC DNA]</scope>
    <source>
        <strain evidence="4">cv. Fuhuasheng</strain>
        <tissue evidence="3">Leaves</tissue>
    </source>
</reference>
<evidence type="ECO:0000256" key="1">
    <source>
        <dbReference type="SAM" id="MobiDB-lite"/>
    </source>
</evidence>
<gene>
    <name evidence="3" type="ORF">Ahy_B05g079217</name>
</gene>
<protein>
    <recommendedName>
        <fullName evidence="2">Transposase-associated domain-containing protein</fullName>
    </recommendedName>
</protein>
<feature type="domain" description="Transposase-associated" evidence="2">
    <location>
        <begin position="284"/>
        <end position="356"/>
    </location>
</feature>
<name>A0A444Z987_ARAHY</name>
<evidence type="ECO:0000313" key="3">
    <source>
        <dbReference type="EMBL" id="RYR10739.1"/>
    </source>
</evidence>
<dbReference type="AlphaFoldDB" id="A0A444Z987"/>
<evidence type="ECO:0000313" key="4">
    <source>
        <dbReference type="Proteomes" id="UP000289738"/>
    </source>
</evidence>
<dbReference type="InterPro" id="IPR029480">
    <property type="entry name" value="Transpos_assoc"/>
</dbReference>
<accession>A0A444Z987</accession>
<comment type="caution">
    <text evidence="3">The sequence shown here is derived from an EMBL/GenBank/DDBJ whole genome shotgun (WGS) entry which is preliminary data.</text>
</comment>
<organism evidence="3 4">
    <name type="scientific">Arachis hypogaea</name>
    <name type="common">Peanut</name>
    <dbReference type="NCBI Taxonomy" id="3818"/>
    <lineage>
        <taxon>Eukaryota</taxon>
        <taxon>Viridiplantae</taxon>
        <taxon>Streptophyta</taxon>
        <taxon>Embryophyta</taxon>
        <taxon>Tracheophyta</taxon>
        <taxon>Spermatophyta</taxon>
        <taxon>Magnoliopsida</taxon>
        <taxon>eudicotyledons</taxon>
        <taxon>Gunneridae</taxon>
        <taxon>Pentapetalae</taxon>
        <taxon>rosids</taxon>
        <taxon>fabids</taxon>
        <taxon>Fabales</taxon>
        <taxon>Fabaceae</taxon>
        <taxon>Papilionoideae</taxon>
        <taxon>50 kb inversion clade</taxon>
        <taxon>dalbergioids sensu lato</taxon>
        <taxon>Dalbergieae</taxon>
        <taxon>Pterocarpus clade</taxon>
        <taxon>Arachis</taxon>
    </lineage>
</organism>
<keyword evidence="4" id="KW-1185">Reference proteome</keyword>
<dbReference type="Pfam" id="PF13963">
    <property type="entry name" value="Transpos_assoc"/>
    <property type="match status" value="1"/>
</dbReference>
<dbReference type="STRING" id="3818.A0A444Z987"/>
<sequence>MLQSQLTTKPPQLYSNKASQTLISSLLQLQLLARNDSAFVPSLNKKFKSLNSDQYLALVPFKVDRNFVYTIGLGMNPCPTCVNETRLVASLNNVPFVMPQIALLQAHYLNLKCAFRTNFSDRPPSLQQIRVFATVKNLYEKPAKGESRARETLPCSTVAQSVTVESRGCPSNPLPPAVDPFQNQIRSSDSSSREHTFGQRHETHLPAPILAAVLLRTPLPARRRFPLLVDPSSTSFVVYNFEPTAKFSCVQVNETVEEQVRASVEHNLGELILGFKKEDTDIDKSWISKSRGSIKYRASLNKFLDFAFANASSDGMIHYPCPSCGIWLFQTRENAYDPLLIKPFPAKYTFWLHHGERRVGERSTESQEANPDSVCRDPMRDMLHEAFNLLGFAADEEDSPNIDSGGDAEELPYLYSEPSQVARNFDELLQDGEQELYPGCAKFSKLAFLDFKMPRKARFKKDTRVEPRCQQPPAAPPVSLPSDDWLIPPPPQDLSHGPLTVHK</sequence>
<evidence type="ECO:0000259" key="2">
    <source>
        <dbReference type="Pfam" id="PF13963"/>
    </source>
</evidence>
<proteinExistence type="predicted"/>
<dbReference type="EMBL" id="SDMP01000015">
    <property type="protein sequence ID" value="RYR10739.1"/>
    <property type="molecule type" value="Genomic_DNA"/>
</dbReference>